<keyword evidence="2 3" id="KW-0472">Membrane</keyword>
<dbReference type="InterPro" id="IPR050768">
    <property type="entry name" value="UPF0353/GerABKA_families"/>
</dbReference>
<dbReference type="Pfam" id="PF03323">
    <property type="entry name" value="GerA"/>
    <property type="match status" value="1"/>
</dbReference>
<evidence type="ECO:0000256" key="3">
    <source>
        <dbReference type="SAM" id="Phobius"/>
    </source>
</evidence>
<name>A0A559KH34_9BACL</name>
<dbReference type="GO" id="GO:0009847">
    <property type="term" value="P:spore germination"/>
    <property type="evidence" value="ECO:0007669"/>
    <property type="project" value="InterPro"/>
</dbReference>
<evidence type="ECO:0000313" key="5">
    <source>
        <dbReference type="Proteomes" id="UP000317036"/>
    </source>
</evidence>
<feature type="transmembrane region" description="Helical" evidence="3">
    <location>
        <begin position="371"/>
        <end position="393"/>
    </location>
</feature>
<protein>
    <submittedName>
        <fullName evidence="4">Spore germination protein</fullName>
    </submittedName>
</protein>
<dbReference type="GO" id="GO:0016020">
    <property type="term" value="C:membrane"/>
    <property type="evidence" value="ECO:0007669"/>
    <property type="project" value="InterPro"/>
</dbReference>
<evidence type="ECO:0000256" key="2">
    <source>
        <dbReference type="ARBA" id="ARBA00023136"/>
    </source>
</evidence>
<keyword evidence="3" id="KW-0812">Transmembrane</keyword>
<dbReference type="Proteomes" id="UP000317036">
    <property type="component" value="Unassembled WGS sequence"/>
</dbReference>
<reference evidence="4 5" key="1">
    <citation type="submission" date="2019-07" db="EMBL/GenBank/DDBJ databases">
        <authorList>
            <person name="Kim J."/>
        </authorList>
    </citation>
    <scope>NUCLEOTIDE SEQUENCE [LARGE SCALE GENOMIC DNA]</scope>
    <source>
        <strain evidence="4 5">JC52</strain>
    </source>
</reference>
<dbReference type="PIRSF" id="PIRSF005690">
    <property type="entry name" value="GerBA"/>
    <property type="match status" value="1"/>
</dbReference>
<gene>
    <name evidence="4" type="ORF">FPZ49_03750</name>
</gene>
<feature type="transmembrane region" description="Helical" evidence="3">
    <location>
        <begin position="405"/>
        <end position="429"/>
    </location>
</feature>
<sequence length="468" mass="52364">MELSKPTLPLDVSERVNVNSDALRHIFHNCADVVFRPLKFMDQSDLLLVYIEELTDSDKLEQIITACLLSQDVDRLKQYQMVNQLSEIVAKVLKGSTAIFVDGKPFAYVADLTDFKQRAINEPSNEANIRGPREGFTEDLKTNLSMIRRKISHPKLKFEKHQAGELTNTEFVVAYIEDEVKPELLQEVRRRLEAFQTNQLLDSGYIEEFIEDKTLSFFPQIQNTERPDTVSSSLLAGRIAIIVDGSPNALLVPMTFWAGFQAAEDHYERFLYVSAVRLLRFLLAMMSCLLPSIYVALTTFHPQMIPLAVMLSISVSREGIPFPTVIETLLMELMFEGLREAGLRLPKAIGSAVSIVGALVIGEAAVQAGFISAPIVMIVAGTGIASFAFPSYSLALPFRILRFPLLILGGFMGLYGVAIGVMFVMIHLVTLKSFGVPYLKPLTPIGQNIWKDTLLRMNKRYISALRKP</sequence>
<feature type="transmembrane region" description="Helical" evidence="3">
    <location>
        <begin position="278"/>
        <end position="300"/>
    </location>
</feature>
<dbReference type="PANTHER" id="PTHR22550">
    <property type="entry name" value="SPORE GERMINATION PROTEIN"/>
    <property type="match status" value="1"/>
</dbReference>
<evidence type="ECO:0000313" key="4">
    <source>
        <dbReference type="EMBL" id="TVY11447.1"/>
    </source>
</evidence>
<organism evidence="4 5">
    <name type="scientific">Paenibacillus cremeus</name>
    <dbReference type="NCBI Taxonomy" id="2163881"/>
    <lineage>
        <taxon>Bacteria</taxon>
        <taxon>Bacillati</taxon>
        <taxon>Bacillota</taxon>
        <taxon>Bacilli</taxon>
        <taxon>Bacillales</taxon>
        <taxon>Paenibacillaceae</taxon>
        <taxon>Paenibacillus</taxon>
    </lineage>
</organism>
<dbReference type="EMBL" id="VNJI01000003">
    <property type="protein sequence ID" value="TVY11447.1"/>
    <property type="molecule type" value="Genomic_DNA"/>
</dbReference>
<evidence type="ECO:0000256" key="1">
    <source>
        <dbReference type="ARBA" id="ARBA00005278"/>
    </source>
</evidence>
<feature type="transmembrane region" description="Helical" evidence="3">
    <location>
        <begin position="345"/>
        <end position="365"/>
    </location>
</feature>
<comment type="similarity">
    <text evidence="1">Belongs to the GerABKA family.</text>
</comment>
<keyword evidence="5" id="KW-1185">Reference proteome</keyword>
<dbReference type="OrthoDB" id="1726708at2"/>
<proteinExistence type="inferred from homology"/>
<dbReference type="PANTHER" id="PTHR22550:SF5">
    <property type="entry name" value="LEUCINE ZIPPER PROTEIN 4"/>
    <property type="match status" value="1"/>
</dbReference>
<accession>A0A559KH34</accession>
<dbReference type="AlphaFoldDB" id="A0A559KH34"/>
<dbReference type="InterPro" id="IPR004995">
    <property type="entry name" value="Spore_Ger"/>
</dbReference>
<comment type="caution">
    <text evidence="4">The sequence shown here is derived from an EMBL/GenBank/DDBJ whole genome shotgun (WGS) entry which is preliminary data.</text>
</comment>
<keyword evidence="3" id="KW-1133">Transmembrane helix</keyword>